<reference evidence="1 2" key="1">
    <citation type="journal article" date="2019" name="Nat. Ecol. Evol.">
        <title>Megaphylogeny resolves global patterns of mushroom evolution.</title>
        <authorList>
            <person name="Varga T."/>
            <person name="Krizsan K."/>
            <person name="Foldi C."/>
            <person name="Dima B."/>
            <person name="Sanchez-Garcia M."/>
            <person name="Sanchez-Ramirez S."/>
            <person name="Szollosi G.J."/>
            <person name="Szarkandi J.G."/>
            <person name="Papp V."/>
            <person name="Albert L."/>
            <person name="Andreopoulos W."/>
            <person name="Angelini C."/>
            <person name="Antonin V."/>
            <person name="Barry K.W."/>
            <person name="Bougher N.L."/>
            <person name="Buchanan P."/>
            <person name="Buyck B."/>
            <person name="Bense V."/>
            <person name="Catcheside P."/>
            <person name="Chovatia M."/>
            <person name="Cooper J."/>
            <person name="Damon W."/>
            <person name="Desjardin D."/>
            <person name="Finy P."/>
            <person name="Geml J."/>
            <person name="Haridas S."/>
            <person name="Hughes K."/>
            <person name="Justo A."/>
            <person name="Karasinski D."/>
            <person name="Kautmanova I."/>
            <person name="Kiss B."/>
            <person name="Kocsube S."/>
            <person name="Kotiranta H."/>
            <person name="LaButti K.M."/>
            <person name="Lechner B.E."/>
            <person name="Liimatainen K."/>
            <person name="Lipzen A."/>
            <person name="Lukacs Z."/>
            <person name="Mihaltcheva S."/>
            <person name="Morgado L.N."/>
            <person name="Niskanen T."/>
            <person name="Noordeloos M.E."/>
            <person name="Ohm R.A."/>
            <person name="Ortiz-Santana B."/>
            <person name="Ovrebo C."/>
            <person name="Racz N."/>
            <person name="Riley R."/>
            <person name="Savchenko A."/>
            <person name="Shiryaev A."/>
            <person name="Soop K."/>
            <person name="Spirin V."/>
            <person name="Szebenyi C."/>
            <person name="Tomsovsky M."/>
            <person name="Tulloss R.E."/>
            <person name="Uehling J."/>
            <person name="Grigoriev I.V."/>
            <person name="Vagvolgyi C."/>
            <person name="Papp T."/>
            <person name="Martin F.M."/>
            <person name="Miettinen O."/>
            <person name="Hibbett D.S."/>
            <person name="Nagy L.G."/>
        </authorList>
    </citation>
    <scope>NUCLEOTIDE SEQUENCE [LARGE SCALE GENOMIC DNA]</scope>
    <source>
        <strain evidence="1 2">OMC1185</strain>
    </source>
</reference>
<proteinExistence type="predicted"/>
<dbReference type="AlphaFoldDB" id="A0A5C3N7H8"/>
<accession>A0A5C3N7H8</accession>
<organism evidence="1 2">
    <name type="scientific">Heliocybe sulcata</name>
    <dbReference type="NCBI Taxonomy" id="5364"/>
    <lineage>
        <taxon>Eukaryota</taxon>
        <taxon>Fungi</taxon>
        <taxon>Dikarya</taxon>
        <taxon>Basidiomycota</taxon>
        <taxon>Agaricomycotina</taxon>
        <taxon>Agaricomycetes</taxon>
        <taxon>Gloeophyllales</taxon>
        <taxon>Gloeophyllaceae</taxon>
        <taxon>Heliocybe</taxon>
    </lineage>
</organism>
<dbReference type="EMBL" id="ML213515">
    <property type="protein sequence ID" value="TFK49751.1"/>
    <property type="molecule type" value="Genomic_DNA"/>
</dbReference>
<keyword evidence="2" id="KW-1185">Reference proteome</keyword>
<gene>
    <name evidence="1" type="ORF">OE88DRAFT_1662395</name>
</gene>
<evidence type="ECO:0000313" key="1">
    <source>
        <dbReference type="EMBL" id="TFK49751.1"/>
    </source>
</evidence>
<name>A0A5C3N7H8_9AGAM</name>
<dbReference type="Proteomes" id="UP000305948">
    <property type="component" value="Unassembled WGS sequence"/>
</dbReference>
<sequence length="144" mass="15491">MATGFSTPLSLLSGSITICADRLESHLTYVAFTHLPLHNTSTSSPGSKDDILTLYNRVCAREGAVSLSTITISELLPSLSLHLKYSAGVASPYFVLHSFLSEESEAGQDGNETRCCALNWRLSTSAILRALGSESPTRMEILLV</sequence>
<evidence type="ECO:0000313" key="2">
    <source>
        <dbReference type="Proteomes" id="UP000305948"/>
    </source>
</evidence>
<protein>
    <submittedName>
        <fullName evidence="1">Uncharacterized protein</fullName>
    </submittedName>
</protein>